<dbReference type="EMBL" id="RCBY01000545">
    <property type="protein sequence ID" value="RQH16727.1"/>
    <property type="molecule type" value="Genomic_DNA"/>
</dbReference>
<dbReference type="RefSeq" id="WP_124155865.1">
    <property type="nucleotide sequence ID" value="NZ_CAWOLW010000496.1"/>
</dbReference>
<keyword evidence="1" id="KW-0472">Membrane</keyword>
<comment type="caution">
    <text evidence="2">The sequence shown here is derived from an EMBL/GenBank/DDBJ whole genome shotgun (WGS) entry which is preliminary data.</text>
</comment>
<protein>
    <submittedName>
        <fullName evidence="2">Uncharacterized protein</fullName>
    </submittedName>
</protein>
<reference evidence="2 3" key="1">
    <citation type="journal article" date="2018" name="ACS Chem. Biol.">
        <title>Ketoreductase domain dysfunction expands chemodiversity: malyngamide biosynthesis in the cyanobacterium Okeania hirsuta.</title>
        <authorList>
            <person name="Moss N.A."/>
            <person name="Leao T."/>
            <person name="Rankin M."/>
            <person name="McCullough T.M."/>
            <person name="Qu P."/>
            <person name="Korobeynikov A."/>
            <person name="Smith J.L."/>
            <person name="Gerwick L."/>
            <person name="Gerwick W.H."/>
        </authorList>
    </citation>
    <scope>NUCLEOTIDE SEQUENCE [LARGE SCALE GENOMIC DNA]</scope>
    <source>
        <strain evidence="2 3">PAB10Feb10-1</strain>
    </source>
</reference>
<dbReference type="OrthoDB" id="463248at2"/>
<accession>A0A3N6P3A7</accession>
<sequence length="120" mass="13163">MLEKLNIPFFATLAVVIVIPQQAVWKRICRFVTPELVLLPALGFFWTIVLCSMVNTFLTTFIPSPCLPTVISTAINVSKVSRGYLGVAQAFWQCSGKTQNVNALSIPQVGSQLEQAYASV</sequence>
<dbReference type="Proteomes" id="UP000269154">
    <property type="component" value="Unassembled WGS sequence"/>
</dbReference>
<feature type="transmembrane region" description="Helical" evidence="1">
    <location>
        <begin position="37"/>
        <end position="58"/>
    </location>
</feature>
<evidence type="ECO:0000313" key="3">
    <source>
        <dbReference type="Proteomes" id="UP000269154"/>
    </source>
</evidence>
<keyword evidence="3" id="KW-1185">Reference proteome</keyword>
<keyword evidence="1" id="KW-1133">Transmembrane helix</keyword>
<keyword evidence="1" id="KW-0812">Transmembrane</keyword>
<feature type="transmembrane region" description="Helical" evidence="1">
    <location>
        <begin position="6"/>
        <end position="25"/>
    </location>
</feature>
<name>A0A3N6P3A7_9CYAN</name>
<gene>
    <name evidence="2" type="ORF">D5R40_33815</name>
</gene>
<proteinExistence type="predicted"/>
<dbReference type="AlphaFoldDB" id="A0A3N6P3A7"/>
<evidence type="ECO:0000313" key="2">
    <source>
        <dbReference type="EMBL" id="RQH16727.1"/>
    </source>
</evidence>
<evidence type="ECO:0000256" key="1">
    <source>
        <dbReference type="SAM" id="Phobius"/>
    </source>
</evidence>
<organism evidence="2 3">
    <name type="scientific">Okeania hirsuta</name>
    <dbReference type="NCBI Taxonomy" id="1458930"/>
    <lineage>
        <taxon>Bacteria</taxon>
        <taxon>Bacillati</taxon>
        <taxon>Cyanobacteriota</taxon>
        <taxon>Cyanophyceae</taxon>
        <taxon>Oscillatoriophycideae</taxon>
        <taxon>Oscillatoriales</taxon>
        <taxon>Microcoleaceae</taxon>
        <taxon>Okeania</taxon>
    </lineage>
</organism>